<reference evidence="4" key="1">
    <citation type="submission" date="2022-04" db="EMBL/GenBank/DDBJ databases">
        <title>Halobacillus sp. isolated from saltern.</title>
        <authorList>
            <person name="Won M."/>
            <person name="Lee C.-M."/>
            <person name="Woen H.-Y."/>
            <person name="Kwon S.-W."/>
        </authorList>
    </citation>
    <scope>NUCLEOTIDE SEQUENCE</scope>
    <source>
        <strain evidence="4">SSHM10-5</strain>
    </source>
</reference>
<evidence type="ECO:0000313" key="5">
    <source>
        <dbReference type="Proteomes" id="UP000830326"/>
    </source>
</evidence>
<name>A0ABY4HEI5_9BACI</name>
<dbReference type="InterPro" id="IPR027417">
    <property type="entry name" value="P-loop_NTPase"/>
</dbReference>
<dbReference type="Pfam" id="PF00005">
    <property type="entry name" value="ABC_tran"/>
    <property type="match status" value="2"/>
</dbReference>
<dbReference type="SMART" id="SM00382">
    <property type="entry name" value="AAA"/>
    <property type="match status" value="2"/>
</dbReference>
<protein>
    <submittedName>
        <fullName evidence="4">ATP-binding cassette domain-containing protein</fullName>
    </submittedName>
</protein>
<dbReference type="GO" id="GO:0005524">
    <property type="term" value="F:ATP binding"/>
    <property type="evidence" value="ECO:0007669"/>
    <property type="project" value="UniProtKB-KW"/>
</dbReference>
<evidence type="ECO:0000256" key="1">
    <source>
        <dbReference type="ARBA" id="ARBA00022741"/>
    </source>
</evidence>
<sequence length="524" mass="61003">MSFMRAMNVNYAIGDRTLFSIDELTIHKGERIGLVGKNGQGKTMLIRYLLGELDGAHSSVQWQGSVSWMEQLNEEEVSQKSGGEETQAKIIELFASNKDVLLLDEPTNNLDLNHIDYLEQQLRSHQGAYVVISHDRALLDHTCTTIWELAEGEFKVYNGNYTFYHEQKQLETAKQYEEYEKYVKEKKRLEHRIRKKLDQSQGMRKPPKRMSNSEWQLGKNKAASKQKKVERVGKNLERRLERLETVDKPFEWGRVKMDYHQVEPLHQTTMMTSEKLTARLSNKPLYAIESLTLKTGSKTALIGDNGCGKTTLVNQILKEDRTKWAPQAKIGYFLQDLTELPADSNIYKYVSDQSPLDESTIRIILARLHFYREDVFKSIDSLSGGERVKVALARLLAGDYNILILDEPTNHLDFEALQSLEKLIEDYPGTILFITHDRRFIEKVADQLWLMKNEKVRMFEGKWVDWINEQNRPAVQEEDYDQLALETKMTELVSRLSMLDHKDDKKQLEKEYQETLTKLNKMKE</sequence>
<dbReference type="PANTHER" id="PTHR42855">
    <property type="entry name" value="ABC TRANSPORTER ATP-BINDING SUBUNIT"/>
    <property type="match status" value="1"/>
</dbReference>
<dbReference type="InterPro" id="IPR017871">
    <property type="entry name" value="ABC_transporter-like_CS"/>
</dbReference>
<keyword evidence="1" id="KW-0547">Nucleotide-binding</keyword>
<dbReference type="NCBIfam" id="NF000355">
    <property type="entry name" value="ribo_prot_ABC_F"/>
    <property type="match status" value="1"/>
</dbReference>
<accession>A0ABY4HEI5</accession>
<keyword evidence="5" id="KW-1185">Reference proteome</keyword>
<evidence type="ECO:0000313" key="4">
    <source>
        <dbReference type="EMBL" id="UOR13267.1"/>
    </source>
</evidence>
<gene>
    <name evidence="4" type="ORF">MUO15_07210</name>
</gene>
<dbReference type="Proteomes" id="UP000830326">
    <property type="component" value="Chromosome"/>
</dbReference>
<dbReference type="Gene3D" id="3.40.50.300">
    <property type="entry name" value="P-loop containing nucleotide triphosphate hydrolases"/>
    <property type="match status" value="3"/>
</dbReference>
<dbReference type="CDD" id="cd03221">
    <property type="entry name" value="ABCF_EF-3"/>
    <property type="match status" value="2"/>
</dbReference>
<dbReference type="PROSITE" id="PS50893">
    <property type="entry name" value="ABC_TRANSPORTER_2"/>
    <property type="match status" value="2"/>
</dbReference>
<dbReference type="InterPro" id="IPR051309">
    <property type="entry name" value="ABCF_ATPase"/>
</dbReference>
<feature type="domain" description="ABC transporter" evidence="3">
    <location>
        <begin position="4"/>
        <end position="176"/>
    </location>
</feature>
<dbReference type="RefSeq" id="WP_245034777.1">
    <property type="nucleotide sequence ID" value="NZ_CP095075.1"/>
</dbReference>
<feature type="domain" description="ABC transporter" evidence="3">
    <location>
        <begin position="271"/>
        <end position="478"/>
    </location>
</feature>
<organism evidence="4 5">
    <name type="scientific">Halobacillus amylolyticus</name>
    <dbReference type="NCBI Taxonomy" id="2932259"/>
    <lineage>
        <taxon>Bacteria</taxon>
        <taxon>Bacillati</taxon>
        <taxon>Bacillota</taxon>
        <taxon>Bacilli</taxon>
        <taxon>Bacillales</taxon>
        <taxon>Bacillaceae</taxon>
        <taxon>Halobacillus</taxon>
    </lineage>
</organism>
<evidence type="ECO:0000259" key="3">
    <source>
        <dbReference type="PROSITE" id="PS50893"/>
    </source>
</evidence>
<keyword evidence="2 4" id="KW-0067">ATP-binding</keyword>
<proteinExistence type="predicted"/>
<dbReference type="PROSITE" id="PS00211">
    <property type="entry name" value="ABC_TRANSPORTER_1"/>
    <property type="match status" value="1"/>
</dbReference>
<dbReference type="SUPFAM" id="SSF52540">
    <property type="entry name" value="P-loop containing nucleoside triphosphate hydrolases"/>
    <property type="match status" value="2"/>
</dbReference>
<evidence type="ECO:0000256" key="2">
    <source>
        <dbReference type="ARBA" id="ARBA00022840"/>
    </source>
</evidence>
<dbReference type="PANTHER" id="PTHR42855:SF2">
    <property type="entry name" value="DRUG RESISTANCE ABC TRANSPORTER,ATP-BINDING PROTEIN"/>
    <property type="match status" value="1"/>
</dbReference>
<dbReference type="InterPro" id="IPR003593">
    <property type="entry name" value="AAA+_ATPase"/>
</dbReference>
<dbReference type="EMBL" id="CP095075">
    <property type="protein sequence ID" value="UOR13267.1"/>
    <property type="molecule type" value="Genomic_DNA"/>
</dbReference>
<dbReference type="InterPro" id="IPR003439">
    <property type="entry name" value="ABC_transporter-like_ATP-bd"/>
</dbReference>